<feature type="region of interest" description="Disordered" evidence="1">
    <location>
        <begin position="105"/>
        <end position="125"/>
    </location>
</feature>
<feature type="compositionally biased region" description="Polar residues" evidence="1">
    <location>
        <begin position="407"/>
        <end position="434"/>
    </location>
</feature>
<accession>J4H400</accession>
<evidence type="ECO:0000313" key="4">
    <source>
        <dbReference type="Proteomes" id="UP000006352"/>
    </source>
</evidence>
<dbReference type="EMBL" id="HE797142">
    <property type="protein sequence ID" value="CCM04129.1"/>
    <property type="molecule type" value="Genomic_DNA"/>
</dbReference>
<organism evidence="3 4">
    <name type="scientific">Fibroporia radiculosa</name>
    <dbReference type="NCBI Taxonomy" id="599839"/>
    <lineage>
        <taxon>Eukaryota</taxon>
        <taxon>Fungi</taxon>
        <taxon>Dikarya</taxon>
        <taxon>Basidiomycota</taxon>
        <taxon>Agaricomycotina</taxon>
        <taxon>Agaricomycetes</taxon>
        <taxon>Polyporales</taxon>
        <taxon>Fibroporiaceae</taxon>
        <taxon>Fibroporia</taxon>
    </lineage>
</organism>
<sequence>MATNANPKKLRPWAIALMSNSGGSRLKGRPSKASLVAVDNTNGEINHGSPTASILSLPLFDEPKILDDLPNKIDTGDSVPSKDDQITTLLGQATKLESTLSDMRVEANEHRSDLRSSEEAKRRAEKDLGDLQTRLSALIAEREQHVSVIAGLRRELDESRKKEATKSAELEKIESNIVALQAELDECNTNTIKRGSRVKKLEALLEEERSHHKKVKSEAAKAAEDTYQGRFDILQGELDRLMTALEDKKIKHDAEITELQIAHQRILDDAVRKAKAESESTLRERLQKLTKRQDEGLRMQSTQRGGEVNDKAHKAPRGADAERAREVPNLRGTRQQANHATQGPSSPSAVSTTQQMEPVKNASRSTTQQNGGSSHATQQQSGPGHGRQSATSPVPNVTSQDRHTEQDTGSASRLASSSKRQTENIAQHPSTQKSPVIPEVQKAAPGSPTPQGKLKPASNPSKGEEQVQSVSKGSSPAQHAGTTAGKGETKKQDEGKRRGEAIAWAITGIAFLAASPAGGVLAAAAGVLSVGNAIRRWRRK</sequence>
<feature type="compositionally biased region" description="Polar residues" evidence="1">
    <location>
        <begin position="458"/>
        <end position="481"/>
    </location>
</feature>
<name>J4H400_9APHY</name>
<reference evidence="3 4" key="1">
    <citation type="journal article" date="2012" name="Appl. Environ. Microbiol.">
        <title>Short-read sequencing for genomic analysis of the brown rot fungus Fibroporia radiculosa.</title>
        <authorList>
            <person name="Tang J.D."/>
            <person name="Perkins A.D."/>
            <person name="Sonstegard T.S."/>
            <person name="Schroeder S.G."/>
            <person name="Burgess S.C."/>
            <person name="Diehl S.V."/>
        </authorList>
    </citation>
    <scope>NUCLEOTIDE SEQUENCE [LARGE SCALE GENOMIC DNA]</scope>
    <source>
        <strain evidence="3 4">TFFH 294</strain>
    </source>
</reference>
<evidence type="ECO:0008006" key="5">
    <source>
        <dbReference type="Google" id="ProtNLM"/>
    </source>
</evidence>
<keyword evidence="2" id="KW-0472">Membrane</keyword>
<feature type="compositionally biased region" description="Basic and acidic residues" evidence="1">
    <location>
        <begin position="307"/>
        <end position="328"/>
    </location>
</feature>
<evidence type="ECO:0000256" key="1">
    <source>
        <dbReference type="SAM" id="MobiDB-lite"/>
    </source>
</evidence>
<keyword evidence="2" id="KW-0812">Transmembrane</keyword>
<dbReference type="GeneID" id="24099040"/>
<protein>
    <recommendedName>
        <fullName evidence="5">SWI5-dependent HO expression protein 3</fullName>
    </recommendedName>
</protein>
<dbReference type="AlphaFoldDB" id="J4H400"/>
<feature type="compositionally biased region" description="Basic and acidic residues" evidence="1">
    <location>
        <begin position="487"/>
        <end position="497"/>
    </location>
</feature>
<dbReference type="HOGENOM" id="CLU_504356_0_0_1"/>
<keyword evidence="4" id="KW-1185">Reference proteome</keyword>
<feature type="transmembrane region" description="Helical" evidence="2">
    <location>
        <begin position="501"/>
        <end position="530"/>
    </location>
</feature>
<dbReference type="InParanoid" id="J4H400"/>
<feature type="compositionally biased region" description="Polar residues" evidence="1">
    <location>
        <begin position="332"/>
        <end position="399"/>
    </location>
</feature>
<dbReference type="Proteomes" id="UP000006352">
    <property type="component" value="Unassembled WGS sequence"/>
</dbReference>
<proteinExistence type="predicted"/>
<dbReference type="RefSeq" id="XP_012183412.1">
    <property type="nucleotide sequence ID" value="XM_012328022.1"/>
</dbReference>
<feature type="region of interest" description="Disordered" evidence="1">
    <location>
        <begin position="289"/>
        <end position="497"/>
    </location>
</feature>
<evidence type="ECO:0000256" key="2">
    <source>
        <dbReference type="SAM" id="Phobius"/>
    </source>
</evidence>
<evidence type="ECO:0000313" key="3">
    <source>
        <dbReference type="EMBL" id="CCM04129.1"/>
    </source>
</evidence>
<gene>
    <name evidence="3" type="ORF">FIBRA_06290</name>
</gene>
<keyword evidence="2" id="KW-1133">Transmembrane helix</keyword>